<protein>
    <submittedName>
        <fullName evidence="2">Uncharacterized protein</fullName>
    </submittedName>
</protein>
<evidence type="ECO:0000256" key="1">
    <source>
        <dbReference type="SAM" id="MobiDB-lite"/>
    </source>
</evidence>
<accession>A0A0P1B0Z8</accession>
<feature type="region of interest" description="Disordered" evidence="1">
    <location>
        <begin position="581"/>
        <end position="629"/>
    </location>
</feature>
<sequence length="766" mass="83000">MLAGFILGWDQKSVRKRSFFDLQAPLILARLGMKIASKSLLLAALAVTAAHAGSPYLRSSGSEGLEDELNDFENEDMTVKGGKTKPTSDDMLSGFISDKIDISDTALSNDATKKMFSKNSPIITDVNAGSTGKDVDEPFLQMEDAPIESTTNKDDDTLAMKSTVSDDNIGDGSMTDNLANNPFQMEDVPSESTTNDDDDSLATKSAMTDDDNVVGSMSGDNLNDSVSEDDIRDWFPKEMLGPDKGIFFENMLKNMLDPSREQKPVKIGDHSILFSVSDDGSDVSMHWDVVPEDFTANSDDNSLAAESIVMDDNIDDGSMTDNLANSPFQMEDVPSESTTNDDDDILATKTAMTDDDNVAGSMTGDILDNPLRMDDVSDEPNPDEFMGSDSDLDLEKILNTVTDPSREVKTPNFDNDFVALNMANDGSNTPLQKDDVLEDSTNNIDDDSLATKPTVTDDNIGDGSMTDNNPFQMENVPDESTTNDDGDILATKTAMTDDDNVAGSMTGDILDNPLRKDDVSDDPNTDEFMGSDSDLDLEKILNTVTDPSREVKAPNFDDHFVSLNMANDGSNIPLQKDDVLEDSTNNIDDDSLATKPTVSDDNIGDGSMTDNNPFQMENVPDESTTNDDDDILATKSAMTDDDIIVGSMSGDNLNDPISEDDIADLLPKEMLGPDKGVFFENILGIVLDPSREEKPVKIGDQSILFSVSDDGSYNSIRWDDVPNDSTTNSDDNSLAAISILMDDNIDDGSMTDNLANNPFQMEDVPS</sequence>
<reference evidence="3" key="1">
    <citation type="submission" date="2014-09" db="EMBL/GenBank/DDBJ databases">
        <authorList>
            <person name="Sharma Rahul"/>
            <person name="Thines Marco"/>
        </authorList>
    </citation>
    <scope>NUCLEOTIDE SEQUENCE [LARGE SCALE GENOMIC DNA]</scope>
</reference>
<organism evidence="2 3">
    <name type="scientific">Plasmopara halstedii</name>
    <name type="common">Downy mildew of sunflower</name>
    <dbReference type="NCBI Taxonomy" id="4781"/>
    <lineage>
        <taxon>Eukaryota</taxon>
        <taxon>Sar</taxon>
        <taxon>Stramenopiles</taxon>
        <taxon>Oomycota</taxon>
        <taxon>Peronosporomycetes</taxon>
        <taxon>Peronosporales</taxon>
        <taxon>Peronosporaceae</taxon>
        <taxon>Plasmopara</taxon>
    </lineage>
</organism>
<feature type="region of interest" description="Disordered" evidence="1">
    <location>
        <begin position="143"/>
        <end position="225"/>
    </location>
</feature>
<name>A0A0P1B0Z8_PLAHL</name>
<proteinExistence type="predicted"/>
<keyword evidence="3" id="KW-1185">Reference proteome</keyword>
<feature type="region of interest" description="Disordered" evidence="1">
    <location>
        <begin position="498"/>
        <end position="532"/>
    </location>
</feature>
<feature type="region of interest" description="Disordered" evidence="1">
    <location>
        <begin position="424"/>
        <end position="484"/>
    </location>
</feature>
<dbReference type="Proteomes" id="UP000054928">
    <property type="component" value="Unassembled WGS sequence"/>
</dbReference>
<dbReference type="AlphaFoldDB" id="A0A0P1B0Z8"/>
<evidence type="ECO:0000313" key="3">
    <source>
        <dbReference type="Proteomes" id="UP000054928"/>
    </source>
</evidence>
<feature type="non-terminal residue" evidence="2">
    <location>
        <position position="766"/>
    </location>
</feature>
<evidence type="ECO:0000313" key="2">
    <source>
        <dbReference type="EMBL" id="CEG47826.1"/>
    </source>
</evidence>
<dbReference type="GeneID" id="36400215"/>
<feature type="compositionally biased region" description="Polar residues" evidence="1">
    <location>
        <begin position="174"/>
        <end position="183"/>
    </location>
</feature>
<dbReference type="EMBL" id="CCYD01002864">
    <property type="protein sequence ID" value="CEG47826.1"/>
    <property type="molecule type" value="Genomic_DNA"/>
</dbReference>
<dbReference type="RefSeq" id="XP_024584195.1">
    <property type="nucleotide sequence ID" value="XM_024718836.1"/>
</dbReference>